<dbReference type="AlphaFoldDB" id="A0AAV7F7H9"/>
<protein>
    <submittedName>
        <fullName evidence="2">Uncharacterized protein</fullName>
    </submittedName>
</protein>
<evidence type="ECO:0000313" key="2">
    <source>
        <dbReference type="EMBL" id="KAG9457155.1"/>
    </source>
</evidence>
<reference evidence="2 3" key="1">
    <citation type="submission" date="2021-07" db="EMBL/GenBank/DDBJ databases">
        <title>The Aristolochia fimbriata genome: insights into angiosperm evolution, floral development and chemical biosynthesis.</title>
        <authorList>
            <person name="Jiao Y."/>
        </authorList>
    </citation>
    <scope>NUCLEOTIDE SEQUENCE [LARGE SCALE GENOMIC DNA]</scope>
    <source>
        <strain evidence="2">IBCAS-2021</strain>
        <tissue evidence="2">Leaf</tissue>
    </source>
</reference>
<accession>A0AAV7F7H9</accession>
<dbReference type="Proteomes" id="UP000825729">
    <property type="component" value="Unassembled WGS sequence"/>
</dbReference>
<proteinExistence type="predicted"/>
<feature type="region of interest" description="Disordered" evidence="1">
    <location>
        <begin position="1"/>
        <end position="21"/>
    </location>
</feature>
<dbReference type="EMBL" id="JAINDJ010000002">
    <property type="protein sequence ID" value="KAG9457155.1"/>
    <property type="molecule type" value="Genomic_DNA"/>
</dbReference>
<keyword evidence="3" id="KW-1185">Reference proteome</keyword>
<name>A0AAV7F7H9_ARIFI</name>
<gene>
    <name evidence="2" type="ORF">H6P81_001663</name>
</gene>
<evidence type="ECO:0000256" key="1">
    <source>
        <dbReference type="SAM" id="MobiDB-lite"/>
    </source>
</evidence>
<comment type="caution">
    <text evidence="2">The sequence shown here is derived from an EMBL/GenBank/DDBJ whole genome shotgun (WGS) entry which is preliminary data.</text>
</comment>
<organism evidence="2 3">
    <name type="scientific">Aristolochia fimbriata</name>
    <name type="common">White veined hardy Dutchman's pipe vine</name>
    <dbReference type="NCBI Taxonomy" id="158543"/>
    <lineage>
        <taxon>Eukaryota</taxon>
        <taxon>Viridiplantae</taxon>
        <taxon>Streptophyta</taxon>
        <taxon>Embryophyta</taxon>
        <taxon>Tracheophyta</taxon>
        <taxon>Spermatophyta</taxon>
        <taxon>Magnoliopsida</taxon>
        <taxon>Magnoliidae</taxon>
        <taxon>Piperales</taxon>
        <taxon>Aristolochiaceae</taxon>
        <taxon>Aristolochia</taxon>
    </lineage>
</organism>
<sequence>MNVGWQDEGIRRKAEEAADHTAVHGGIVVEAADHTTIHHGDSHGAEPGGGREIQSRAHLTIKRIAASNVKAPGRMKMEAADHTTVYVEMDVEAADHTTTHSGMIRM</sequence>
<evidence type="ECO:0000313" key="3">
    <source>
        <dbReference type="Proteomes" id="UP000825729"/>
    </source>
</evidence>
<feature type="compositionally biased region" description="Basic and acidic residues" evidence="1">
    <location>
        <begin position="8"/>
        <end position="21"/>
    </location>
</feature>